<proteinExistence type="predicted"/>
<gene>
    <name evidence="2" type="ORF">HMPREF9453_01907</name>
</gene>
<accession>H1D2R9</accession>
<dbReference type="EMBL" id="ADLT01000065">
    <property type="protein sequence ID" value="EHO62189.1"/>
    <property type="molecule type" value="Genomic_DNA"/>
</dbReference>
<dbReference type="Proteomes" id="UP000003277">
    <property type="component" value="Unassembled WGS sequence"/>
</dbReference>
<comment type="caution">
    <text evidence="2">The sequence shown here is derived from an EMBL/GenBank/DDBJ whole genome shotgun (WGS) entry which is preliminary data.</text>
</comment>
<name>H1D2R9_9FIRM</name>
<evidence type="ECO:0000313" key="3">
    <source>
        <dbReference type="Proteomes" id="UP000003277"/>
    </source>
</evidence>
<sequence>MKNFNVFTRILVVLTVLAGGTANADFSPAPGTHYEVMNFDVASSLTVTSPVDGVFSASGDDAFITTERGKIVSFNNIDQ</sequence>
<evidence type="ECO:0000313" key="2">
    <source>
        <dbReference type="EMBL" id="EHO62189.1"/>
    </source>
</evidence>
<dbReference type="AlphaFoldDB" id="H1D2R9"/>
<dbReference type="STRING" id="742743.HMPREF9453_01907"/>
<reference evidence="2 3" key="1">
    <citation type="submission" date="2011-11" db="EMBL/GenBank/DDBJ databases">
        <title>The Genome Sequence of Dialister succinatiphilus YIT 11850.</title>
        <authorList>
            <consortium name="The Broad Institute Genome Sequencing Platform"/>
            <person name="Earl A."/>
            <person name="Ward D."/>
            <person name="Feldgarden M."/>
            <person name="Gevers D."/>
            <person name="Morotomi M."/>
            <person name="Young S.K."/>
            <person name="Zeng Q."/>
            <person name="Gargeya S."/>
            <person name="Fitzgerald M."/>
            <person name="Haas B."/>
            <person name="Abouelleil A."/>
            <person name="Alvarado L."/>
            <person name="Arachchi H.M."/>
            <person name="Berlin A."/>
            <person name="Brown A."/>
            <person name="Chapman S.B."/>
            <person name="Dunbar C."/>
            <person name="Gearin G."/>
            <person name="Goldberg J."/>
            <person name="Griggs A."/>
            <person name="Gujja S."/>
            <person name="Heiman D."/>
            <person name="Howarth C."/>
            <person name="Lui A."/>
            <person name="MacDonald P.J.P."/>
            <person name="Montmayeur A."/>
            <person name="Murphy C."/>
            <person name="Neiman D."/>
            <person name="Pearson M."/>
            <person name="Priest M."/>
            <person name="Roberts A."/>
            <person name="Saif S."/>
            <person name="Shea T."/>
            <person name="Sisk P."/>
            <person name="Stolte C."/>
            <person name="Sykes S."/>
            <person name="Wortman J."/>
            <person name="Nusbaum C."/>
            <person name="Birren B."/>
        </authorList>
    </citation>
    <scope>NUCLEOTIDE SEQUENCE [LARGE SCALE GENOMIC DNA]</scope>
    <source>
        <strain evidence="2 3">YIT 11850</strain>
    </source>
</reference>
<feature type="signal peptide" evidence="1">
    <location>
        <begin position="1"/>
        <end position="24"/>
    </location>
</feature>
<dbReference type="HOGENOM" id="CLU_2600423_0_0_9"/>
<protein>
    <submittedName>
        <fullName evidence="2">Uncharacterized protein</fullName>
    </submittedName>
</protein>
<organism evidence="2 3">
    <name type="scientific">Dialister succinatiphilus YIT 11850</name>
    <dbReference type="NCBI Taxonomy" id="742743"/>
    <lineage>
        <taxon>Bacteria</taxon>
        <taxon>Bacillati</taxon>
        <taxon>Bacillota</taxon>
        <taxon>Negativicutes</taxon>
        <taxon>Veillonellales</taxon>
        <taxon>Veillonellaceae</taxon>
        <taxon>Dialister</taxon>
    </lineage>
</organism>
<evidence type="ECO:0000256" key="1">
    <source>
        <dbReference type="SAM" id="SignalP"/>
    </source>
</evidence>
<feature type="chain" id="PRO_5003548637" evidence="1">
    <location>
        <begin position="25"/>
        <end position="79"/>
    </location>
</feature>
<keyword evidence="1" id="KW-0732">Signal</keyword>
<dbReference type="RefSeq" id="WP_008860401.1">
    <property type="nucleotide sequence ID" value="NZ_JH591189.1"/>
</dbReference>
<dbReference type="PATRIC" id="fig|742743.3.peg.1923"/>
<keyword evidence="3" id="KW-1185">Reference proteome</keyword>